<evidence type="ECO:0000313" key="2">
    <source>
        <dbReference type="Proteomes" id="UP000823771"/>
    </source>
</evidence>
<protein>
    <submittedName>
        <fullName evidence="1">Carboxypeptidase-like regulatory domain-containing protein</fullName>
    </submittedName>
</protein>
<proteinExistence type="predicted"/>
<comment type="caution">
    <text evidence="1">The sequence shown here is derived from an EMBL/GenBank/DDBJ whole genome shotgun (WGS) entry which is preliminary data.</text>
</comment>
<dbReference type="SUPFAM" id="SSF56935">
    <property type="entry name" value="Porins"/>
    <property type="match status" value="1"/>
</dbReference>
<dbReference type="Pfam" id="PF13715">
    <property type="entry name" value="CarbopepD_reg_2"/>
    <property type="match status" value="1"/>
</dbReference>
<gene>
    <name evidence="1" type="ORF">IAB80_10350</name>
</gene>
<sequence>MKEGTATRSEARSESAGVLIKGTVSGTTTDVDGSFELPGVSSGDVITISSIGYVATDITVSANTSVYDVRLAPDTELLDEVVVVGFGTQRKADLTDAVSSSIYGSRAAFGVILITTKRGHAGKTSVSYSGNVRYSGPARLPDLMNSWDFANYFNEANANAGQAAVFNDETLGRIQAFIAGEIPLYEGVDGKFRPQTTIANGNSWHFHQQANDNVDWYKTHYKWSWAQEHNINLNGHNMNVMAGINIEDYNDRYMGISRPDFITVGEHSGTRTQTSITLCTSPRA</sequence>
<dbReference type="Gene3D" id="2.60.40.1120">
    <property type="entry name" value="Carboxypeptidase-like, regulatory domain"/>
    <property type="match status" value="1"/>
</dbReference>
<keyword evidence="1" id="KW-0378">Hydrolase</keyword>
<reference evidence="1" key="2">
    <citation type="journal article" date="2021" name="PeerJ">
        <title>Extensive microbial diversity within the chicken gut microbiome revealed by metagenomics and culture.</title>
        <authorList>
            <person name="Gilroy R."/>
            <person name="Ravi A."/>
            <person name="Getino M."/>
            <person name="Pursley I."/>
            <person name="Horton D.L."/>
            <person name="Alikhan N.F."/>
            <person name="Baker D."/>
            <person name="Gharbi K."/>
            <person name="Hall N."/>
            <person name="Watson M."/>
            <person name="Adriaenssens E.M."/>
            <person name="Foster-Nyarko E."/>
            <person name="Jarju S."/>
            <person name="Secka A."/>
            <person name="Antonio M."/>
            <person name="Oren A."/>
            <person name="Chaudhuri R.R."/>
            <person name="La Ragione R."/>
            <person name="Hildebrand F."/>
            <person name="Pallen M.J."/>
        </authorList>
    </citation>
    <scope>NUCLEOTIDE SEQUENCE</scope>
    <source>
        <strain evidence="1">2478</strain>
    </source>
</reference>
<dbReference type="Proteomes" id="UP000823771">
    <property type="component" value="Unassembled WGS sequence"/>
</dbReference>
<dbReference type="InterPro" id="IPR008969">
    <property type="entry name" value="CarboxyPept-like_regulatory"/>
</dbReference>
<keyword evidence="1" id="KW-0121">Carboxypeptidase</keyword>
<evidence type="ECO:0000313" key="1">
    <source>
        <dbReference type="EMBL" id="MBO8479270.1"/>
    </source>
</evidence>
<dbReference type="SUPFAM" id="SSF49464">
    <property type="entry name" value="Carboxypeptidase regulatory domain-like"/>
    <property type="match status" value="1"/>
</dbReference>
<dbReference type="EMBL" id="JADILZ010000101">
    <property type="protein sequence ID" value="MBO8479270.1"/>
    <property type="molecule type" value="Genomic_DNA"/>
</dbReference>
<keyword evidence="1" id="KW-0645">Protease</keyword>
<organism evidence="1 2">
    <name type="scientific">Candidatus Cryptobacteroides excrementipullorum</name>
    <dbReference type="NCBI Taxonomy" id="2840761"/>
    <lineage>
        <taxon>Bacteria</taxon>
        <taxon>Pseudomonadati</taxon>
        <taxon>Bacteroidota</taxon>
        <taxon>Bacteroidia</taxon>
        <taxon>Bacteroidales</taxon>
        <taxon>Candidatus Cryptobacteroides</taxon>
    </lineage>
</organism>
<accession>A0A9D9NMU9</accession>
<name>A0A9D9NMU9_9BACT</name>
<reference evidence="1" key="1">
    <citation type="submission" date="2020-10" db="EMBL/GenBank/DDBJ databases">
        <authorList>
            <person name="Gilroy R."/>
        </authorList>
    </citation>
    <scope>NUCLEOTIDE SEQUENCE</scope>
    <source>
        <strain evidence="1">2478</strain>
    </source>
</reference>
<dbReference type="AlphaFoldDB" id="A0A9D9NMU9"/>
<dbReference type="GO" id="GO:0004180">
    <property type="term" value="F:carboxypeptidase activity"/>
    <property type="evidence" value="ECO:0007669"/>
    <property type="project" value="UniProtKB-KW"/>
</dbReference>